<keyword evidence="2" id="KW-1185">Reference proteome</keyword>
<organism evidence="1 2">
    <name type="scientific">Elysia crispata</name>
    <name type="common">lettuce slug</name>
    <dbReference type="NCBI Taxonomy" id="231223"/>
    <lineage>
        <taxon>Eukaryota</taxon>
        <taxon>Metazoa</taxon>
        <taxon>Spiralia</taxon>
        <taxon>Lophotrochozoa</taxon>
        <taxon>Mollusca</taxon>
        <taxon>Gastropoda</taxon>
        <taxon>Heterobranchia</taxon>
        <taxon>Euthyneura</taxon>
        <taxon>Panpulmonata</taxon>
        <taxon>Sacoglossa</taxon>
        <taxon>Placobranchoidea</taxon>
        <taxon>Plakobranchidae</taxon>
        <taxon>Elysia</taxon>
    </lineage>
</organism>
<sequence>MGANDCWSAGLYVCVCVPSDLARVTGLSQAKVAGLELAALTGHYCRSLERRERRAVGETDPHTNTSGSIMPDGPLLWILRVINQGHGCIILR</sequence>
<comment type="caution">
    <text evidence="1">The sequence shown here is derived from an EMBL/GenBank/DDBJ whole genome shotgun (WGS) entry which is preliminary data.</text>
</comment>
<evidence type="ECO:0000313" key="1">
    <source>
        <dbReference type="EMBL" id="KAK3800027.1"/>
    </source>
</evidence>
<dbReference type="EMBL" id="JAWDGP010000503">
    <property type="protein sequence ID" value="KAK3800027.1"/>
    <property type="molecule type" value="Genomic_DNA"/>
</dbReference>
<evidence type="ECO:0000313" key="2">
    <source>
        <dbReference type="Proteomes" id="UP001283361"/>
    </source>
</evidence>
<dbReference type="AlphaFoldDB" id="A0AAE1EAL7"/>
<accession>A0AAE1EAL7</accession>
<name>A0AAE1EAL7_9GAST</name>
<protein>
    <submittedName>
        <fullName evidence="1">Uncharacterized protein</fullName>
    </submittedName>
</protein>
<reference evidence="1" key="1">
    <citation type="journal article" date="2023" name="G3 (Bethesda)">
        <title>A reference genome for the long-term kleptoplast-retaining sea slug Elysia crispata morphotype clarki.</title>
        <authorList>
            <person name="Eastman K.E."/>
            <person name="Pendleton A.L."/>
            <person name="Shaikh M.A."/>
            <person name="Suttiyut T."/>
            <person name="Ogas R."/>
            <person name="Tomko P."/>
            <person name="Gavelis G."/>
            <person name="Widhalm J.R."/>
            <person name="Wisecaver J.H."/>
        </authorList>
    </citation>
    <scope>NUCLEOTIDE SEQUENCE</scope>
    <source>
        <strain evidence="1">ECLA1</strain>
    </source>
</reference>
<proteinExistence type="predicted"/>
<gene>
    <name evidence="1" type="ORF">RRG08_029749</name>
</gene>
<dbReference type="Proteomes" id="UP001283361">
    <property type="component" value="Unassembled WGS sequence"/>
</dbReference>